<dbReference type="STRING" id="54915.ADS79_24445"/>
<dbReference type="Pfam" id="PF01973">
    <property type="entry name" value="MptE-like"/>
    <property type="match status" value="1"/>
</dbReference>
<proteinExistence type="predicted"/>
<comment type="caution">
    <text evidence="3">The sequence shown here is derived from an EMBL/GenBank/DDBJ whole genome shotgun (WGS) entry which is preliminary data.</text>
</comment>
<dbReference type="OrthoDB" id="5291305at2"/>
<dbReference type="PANTHER" id="PTHR41786:SF1">
    <property type="entry name" value="6-HYDROXYMETHYLPTERIN DIPHOSPHOKINASE MPTE-LIKE DOMAIN-CONTAINING PROTEIN"/>
    <property type="match status" value="1"/>
</dbReference>
<evidence type="ECO:0000313" key="2">
    <source>
        <dbReference type="EMBL" id="GED67580.1"/>
    </source>
</evidence>
<keyword evidence="5" id="KW-1185">Reference proteome</keyword>
<sequence>MLLIDYTLRGKITKEFSISTIMNKTGLVLSDEEVKLESNAKGQATLLIHTPNGWNYLHSKYDPQGEASRWVDTIKDLEKYSQVFFYGIGLGYHIKEFTRRYPQKKYSMYEPNISILKQYMSMVSTEEMVASNLQYFYSEDEAGSQDNLMHFVSRVKEDVLLVILPAYERIFDEQTKDFMNRFSDAIFERRKYNYAAMSFSKRTVISGIMNLPTIYQTPNILHEDTTSFKGKPAILVAAGPSLDYEYENLRYIKENGLAYIFSVGSAINALLERNIYPDGACTYDPSVNNAKVFQRIKDKRIDSIPLIYGSTVGFETIQNYPGPLLHYLVDRDFVNPFYLERTDGKNLEVVHSAESIAIITLQLLYRLGCNPIILVGQNLGYTKDRYYASGSVDNVYVNEELMKKAHIVKDVEGNDMYTIKAYDSFRKEMESFIHSFSEVEVINTTKGGAHIAGTTYIPMDRVIEERLEEKNIVEHEWVDRYSVKYSRDFFSSKSDTLIEECEKLESIYKSFFRLFDQMKSSIMRSNKRELEKLFNKFDRKFDKLQANNFYWFFIQIMNHLDFDVVMKSFEEARFLKDPVEKAERVLEFFSNYLTQCRAQTQMMKPLLESIHTQVLEEGSDNGK</sequence>
<dbReference type="EMBL" id="BJON01000005">
    <property type="protein sequence ID" value="GED67580.1"/>
    <property type="molecule type" value="Genomic_DNA"/>
</dbReference>
<reference evidence="4" key="1">
    <citation type="submission" date="2015-07" db="EMBL/GenBank/DDBJ databases">
        <title>Genome sequencing project for genomic taxonomy and phylogenomics of Bacillus-like bacteria.</title>
        <authorList>
            <person name="Liu B."/>
            <person name="Wang J."/>
            <person name="Zhu Y."/>
            <person name="Liu G."/>
            <person name="Chen Q."/>
            <person name="Chen Z."/>
            <person name="Lan J."/>
            <person name="Che J."/>
            <person name="Ge C."/>
            <person name="Shi H."/>
            <person name="Pan Z."/>
            <person name="Liu X."/>
        </authorList>
    </citation>
    <scope>NUCLEOTIDE SEQUENCE [LARGE SCALE GENOMIC DNA]</scope>
    <source>
        <strain evidence="4">DSM 9887</strain>
    </source>
</reference>
<evidence type="ECO:0000313" key="4">
    <source>
        <dbReference type="Proteomes" id="UP000036834"/>
    </source>
</evidence>
<feature type="domain" description="6-hydroxymethylpterin diphosphokinase MptE-like" evidence="1">
    <location>
        <begin position="208"/>
        <end position="384"/>
    </location>
</feature>
<dbReference type="Proteomes" id="UP000036834">
    <property type="component" value="Unassembled WGS sequence"/>
</dbReference>
<name>A0A0K9YTD2_9BACL</name>
<protein>
    <recommendedName>
        <fullName evidence="1">6-hydroxymethylpterin diphosphokinase MptE-like domain-containing protein</fullName>
    </recommendedName>
</protein>
<evidence type="ECO:0000259" key="1">
    <source>
        <dbReference type="Pfam" id="PF01973"/>
    </source>
</evidence>
<reference evidence="3" key="2">
    <citation type="submission" date="2015-07" db="EMBL/GenBank/DDBJ databases">
        <title>MeaNS - Measles Nucleotide Surveillance Program.</title>
        <authorList>
            <person name="Tran T."/>
            <person name="Druce J."/>
        </authorList>
    </citation>
    <scope>NUCLEOTIDE SEQUENCE</scope>
    <source>
        <strain evidence="3">DSM 9887</strain>
    </source>
</reference>
<reference evidence="2 5" key="3">
    <citation type="submission" date="2019-06" db="EMBL/GenBank/DDBJ databases">
        <title>Whole genome shotgun sequence of Brevibacillus reuszeri NBRC 15719.</title>
        <authorList>
            <person name="Hosoyama A."/>
            <person name="Uohara A."/>
            <person name="Ohji S."/>
            <person name="Ichikawa N."/>
        </authorList>
    </citation>
    <scope>NUCLEOTIDE SEQUENCE [LARGE SCALE GENOMIC DNA]</scope>
    <source>
        <strain evidence="2 5">NBRC 15719</strain>
    </source>
</reference>
<dbReference type="PATRIC" id="fig|54915.3.peg.4034"/>
<dbReference type="PANTHER" id="PTHR41786">
    <property type="entry name" value="MOTILITY ACCESSORY FACTOR MAF"/>
    <property type="match status" value="1"/>
</dbReference>
<evidence type="ECO:0000313" key="5">
    <source>
        <dbReference type="Proteomes" id="UP000319578"/>
    </source>
</evidence>
<evidence type="ECO:0000313" key="3">
    <source>
        <dbReference type="EMBL" id="KNB71897.1"/>
    </source>
</evidence>
<organism evidence="3 4">
    <name type="scientific">Brevibacillus reuszeri</name>
    <dbReference type="NCBI Taxonomy" id="54915"/>
    <lineage>
        <taxon>Bacteria</taxon>
        <taxon>Bacillati</taxon>
        <taxon>Bacillota</taxon>
        <taxon>Bacilli</taxon>
        <taxon>Bacillales</taxon>
        <taxon>Paenibacillaceae</taxon>
        <taxon>Brevibacillus</taxon>
    </lineage>
</organism>
<gene>
    <name evidence="3" type="ORF">ADS79_24445</name>
    <name evidence="2" type="ORF">BRE01_12820</name>
</gene>
<dbReference type="InterPro" id="IPR002826">
    <property type="entry name" value="MptE-like"/>
</dbReference>
<dbReference type="AlphaFoldDB" id="A0A0K9YTD2"/>
<dbReference type="Proteomes" id="UP000319578">
    <property type="component" value="Unassembled WGS sequence"/>
</dbReference>
<dbReference type="RefSeq" id="WP_049740938.1">
    <property type="nucleotide sequence ID" value="NZ_BJON01000005.1"/>
</dbReference>
<accession>A0A0K9YTD2</accession>
<dbReference type="EMBL" id="LGIQ01000009">
    <property type="protein sequence ID" value="KNB71897.1"/>
    <property type="molecule type" value="Genomic_DNA"/>
</dbReference>